<dbReference type="EMBL" id="QWGR01000003">
    <property type="protein sequence ID" value="RIJ49239.1"/>
    <property type="molecule type" value="Genomic_DNA"/>
</dbReference>
<dbReference type="Pfam" id="PF16022">
    <property type="entry name" value="DUF4783"/>
    <property type="match status" value="1"/>
</dbReference>
<sequence length="133" mass="14917">MQLTKKISLIITLFLSILTLTSTAQVPNDIIKSFDTGDSKLLSGFFNPNVELVVLDNDNVYSKSQAEQIVASFFNSFPPVMENAFTVIHNSGKEGAKSVIGKLQTTKGNFRVYFLLKKTDAKEYIHQLRIEKQ</sequence>
<feature type="chain" id="PRO_5017285647" evidence="1">
    <location>
        <begin position="25"/>
        <end position="133"/>
    </location>
</feature>
<dbReference type="Proteomes" id="UP000265926">
    <property type="component" value="Unassembled WGS sequence"/>
</dbReference>
<protein>
    <submittedName>
        <fullName evidence="2">DUF4783 domain-containing protein</fullName>
    </submittedName>
</protein>
<evidence type="ECO:0000256" key="1">
    <source>
        <dbReference type="SAM" id="SignalP"/>
    </source>
</evidence>
<keyword evidence="3" id="KW-1185">Reference proteome</keyword>
<dbReference type="RefSeq" id="WP_119437125.1">
    <property type="nucleotide sequence ID" value="NZ_QWGR01000003.1"/>
</dbReference>
<evidence type="ECO:0000313" key="2">
    <source>
        <dbReference type="EMBL" id="RIJ49239.1"/>
    </source>
</evidence>
<dbReference type="OrthoDB" id="1524766at2"/>
<dbReference type="InterPro" id="IPR031977">
    <property type="entry name" value="DUF4783"/>
</dbReference>
<gene>
    <name evidence="2" type="ORF">D1614_06720</name>
</gene>
<dbReference type="Gene3D" id="3.10.450.50">
    <property type="match status" value="1"/>
</dbReference>
<accession>A0A399T2I3</accession>
<proteinExistence type="predicted"/>
<comment type="caution">
    <text evidence="2">The sequence shown here is derived from an EMBL/GenBank/DDBJ whole genome shotgun (WGS) entry which is preliminary data.</text>
</comment>
<evidence type="ECO:0000313" key="3">
    <source>
        <dbReference type="Proteomes" id="UP000265926"/>
    </source>
</evidence>
<organism evidence="2 3">
    <name type="scientific">Maribellus luteus</name>
    <dbReference type="NCBI Taxonomy" id="2305463"/>
    <lineage>
        <taxon>Bacteria</taxon>
        <taxon>Pseudomonadati</taxon>
        <taxon>Bacteroidota</taxon>
        <taxon>Bacteroidia</taxon>
        <taxon>Marinilabiliales</taxon>
        <taxon>Prolixibacteraceae</taxon>
        <taxon>Maribellus</taxon>
    </lineage>
</organism>
<keyword evidence="1" id="KW-0732">Signal</keyword>
<name>A0A399T2I3_9BACT</name>
<reference evidence="2 3" key="1">
    <citation type="submission" date="2018-08" db="EMBL/GenBank/DDBJ databases">
        <title>Pallidiluteibacterium maritimus gen. nov., sp. nov., isolated from coastal sediment.</title>
        <authorList>
            <person name="Zhou L.Y."/>
        </authorList>
    </citation>
    <scope>NUCLEOTIDE SEQUENCE [LARGE SCALE GENOMIC DNA]</scope>
    <source>
        <strain evidence="2 3">XSD2</strain>
    </source>
</reference>
<feature type="signal peptide" evidence="1">
    <location>
        <begin position="1"/>
        <end position="24"/>
    </location>
</feature>
<dbReference type="AlphaFoldDB" id="A0A399T2I3"/>